<accession>A0ABQ0C958</accession>
<evidence type="ECO:0000313" key="1">
    <source>
        <dbReference type="EMBL" id="GAB0057424.1"/>
    </source>
</evidence>
<proteinExistence type="predicted"/>
<dbReference type="NCBIfam" id="TIGR01635">
    <property type="entry name" value="tail_comp_S"/>
    <property type="match status" value="1"/>
</dbReference>
<evidence type="ECO:0008006" key="3">
    <source>
        <dbReference type="Google" id="ProtNLM"/>
    </source>
</evidence>
<comment type="caution">
    <text evidence="1">The sequence shown here is derived from an EMBL/GenBank/DDBJ whole genome shotgun (WGS) entry which is preliminary data.</text>
</comment>
<gene>
    <name evidence="1" type="ORF">SIID45300_01752</name>
</gene>
<reference evidence="1 2" key="2">
    <citation type="submission" date="2024-09" db="EMBL/GenBank/DDBJ databases">
        <title>Draft genome sequence of Candidatus Magnetaquicoccaceae bacterium FCR-1.</title>
        <authorList>
            <person name="Shimoshige H."/>
            <person name="Shimamura S."/>
            <person name="Taoka A."/>
            <person name="Kobayashi H."/>
            <person name="Maekawa T."/>
        </authorList>
    </citation>
    <scope>NUCLEOTIDE SEQUENCE [LARGE SCALE GENOMIC DNA]</scope>
    <source>
        <strain evidence="1 2">FCR-1</strain>
    </source>
</reference>
<sequence>MGGVKLTVERQSFPALMTALNRLEARTKDLTPAFKSMGQHLLRTIDQRFDEQKSPHGQPWQDISEFTKEKKRGTFGQDKILTDTGRMRRSITYIASSERLEIGTNVVYAKKHQFGGKTDIRGHFFILAARPFLGLSTEEREAITRIVLEYLAKAVSGRSGSPS</sequence>
<reference evidence="1 2" key="1">
    <citation type="submission" date="2024-05" db="EMBL/GenBank/DDBJ databases">
        <authorList>
            <consortium name="Candidatus Magnetaquicoccaceae bacterium FCR-1 genome sequencing consortium"/>
            <person name="Shimoshige H."/>
            <person name="Shimamura S."/>
            <person name="Taoka A."/>
            <person name="Kobayashi H."/>
            <person name="Maekawa T."/>
        </authorList>
    </citation>
    <scope>NUCLEOTIDE SEQUENCE [LARGE SCALE GENOMIC DNA]</scope>
    <source>
        <strain evidence="1 2">FCR-1</strain>
    </source>
</reference>
<dbReference type="RefSeq" id="WP_420905113.1">
    <property type="nucleotide sequence ID" value="NZ_BAAFGK010000004.1"/>
</dbReference>
<dbReference type="Pfam" id="PF05069">
    <property type="entry name" value="Phage_tail_S"/>
    <property type="match status" value="1"/>
</dbReference>
<protein>
    <recommendedName>
        <fullName evidence="3">Phage virion morphogenesis protein</fullName>
    </recommendedName>
</protein>
<keyword evidence="2" id="KW-1185">Reference proteome</keyword>
<name>A0ABQ0C958_9PROT</name>
<dbReference type="InterPro" id="IPR006522">
    <property type="entry name" value="Phage_virion_morphogenesis"/>
</dbReference>
<dbReference type="EMBL" id="BAAFGK010000004">
    <property type="protein sequence ID" value="GAB0057424.1"/>
    <property type="molecule type" value="Genomic_DNA"/>
</dbReference>
<evidence type="ECO:0000313" key="2">
    <source>
        <dbReference type="Proteomes" id="UP001628193"/>
    </source>
</evidence>
<dbReference type="Proteomes" id="UP001628193">
    <property type="component" value="Unassembled WGS sequence"/>
</dbReference>
<organism evidence="1 2">
    <name type="scientific">Candidatus Magnetaquiglobus chichijimensis</name>
    <dbReference type="NCBI Taxonomy" id="3141448"/>
    <lineage>
        <taxon>Bacteria</taxon>
        <taxon>Pseudomonadati</taxon>
        <taxon>Pseudomonadota</taxon>
        <taxon>Magnetococcia</taxon>
        <taxon>Magnetococcales</taxon>
        <taxon>Candidatus Magnetaquicoccaceae</taxon>
        <taxon>Candidatus Magnetaquiglobus</taxon>
    </lineage>
</organism>